<evidence type="ECO:0000313" key="3">
    <source>
        <dbReference type="Proteomes" id="UP001500190"/>
    </source>
</evidence>
<feature type="transmembrane region" description="Helical" evidence="1">
    <location>
        <begin position="77"/>
        <end position="97"/>
    </location>
</feature>
<reference evidence="3" key="1">
    <citation type="journal article" date="2019" name="Int. J. Syst. Evol. Microbiol.">
        <title>The Global Catalogue of Microorganisms (GCM) 10K type strain sequencing project: providing services to taxonomists for standard genome sequencing and annotation.</title>
        <authorList>
            <consortium name="The Broad Institute Genomics Platform"/>
            <consortium name="The Broad Institute Genome Sequencing Center for Infectious Disease"/>
            <person name="Wu L."/>
            <person name="Ma J."/>
        </authorList>
    </citation>
    <scope>NUCLEOTIDE SEQUENCE [LARGE SCALE GENOMIC DNA]</scope>
    <source>
        <strain evidence="3">JCM 14304</strain>
    </source>
</reference>
<organism evidence="2 3">
    <name type="scientific">Kribbella karoonensis</name>
    <dbReference type="NCBI Taxonomy" id="324851"/>
    <lineage>
        <taxon>Bacteria</taxon>
        <taxon>Bacillati</taxon>
        <taxon>Actinomycetota</taxon>
        <taxon>Actinomycetes</taxon>
        <taxon>Propionibacteriales</taxon>
        <taxon>Kribbellaceae</taxon>
        <taxon>Kribbella</taxon>
    </lineage>
</organism>
<proteinExistence type="predicted"/>
<dbReference type="Proteomes" id="UP001500190">
    <property type="component" value="Unassembled WGS sequence"/>
</dbReference>
<accession>A0ABP4QH47</accession>
<name>A0ABP4QH47_9ACTN</name>
<feature type="transmembrane region" description="Helical" evidence="1">
    <location>
        <begin position="12"/>
        <end position="34"/>
    </location>
</feature>
<sequence>MGPYLAAVRNYWSLLPAVLVIVVLILVYAVPTIINPQWTSSIMALFRTAPLPDHPTSEESRRAAGVLGPRQLRSRRMLAIAMVLGAIALIGFNIFSLNREAVGCYKAARAFGAIDGPDAKDPCYDMIYGTFLSDGTGYSDEKNPQPVQYYQLVKGKRPKYLKWIQNAPKYDEADLVIGSRGKCDSDLRVEQEDTQIKVYLDSDVPCPPDSNISVTPIKLKKPLGDRKLVTVGGKEMTAINPDMDSWFTVLKKLATGG</sequence>
<gene>
    <name evidence="2" type="ORF">GCM10009742_65380</name>
</gene>
<keyword evidence="1" id="KW-0472">Membrane</keyword>
<evidence type="ECO:0000256" key="1">
    <source>
        <dbReference type="SAM" id="Phobius"/>
    </source>
</evidence>
<comment type="caution">
    <text evidence="2">The sequence shown here is derived from an EMBL/GenBank/DDBJ whole genome shotgun (WGS) entry which is preliminary data.</text>
</comment>
<keyword evidence="1" id="KW-0812">Transmembrane</keyword>
<keyword evidence="1" id="KW-1133">Transmembrane helix</keyword>
<keyword evidence="3" id="KW-1185">Reference proteome</keyword>
<evidence type="ECO:0000313" key="2">
    <source>
        <dbReference type="EMBL" id="GAA1606797.1"/>
    </source>
</evidence>
<protein>
    <submittedName>
        <fullName evidence="2">Uncharacterized protein</fullName>
    </submittedName>
</protein>
<dbReference type="EMBL" id="BAAAND010000012">
    <property type="protein sequence ID" value="GAA1606797.1"/>
    <property type="molecule type" value="Genomic_DNA"/>
</dbReference>